<dbReference type="InterPro" id="IPR036568">
    <property type="entry name" value="GGCT-like_sf"/>
</dbReference>
<dbReference type="Pfam" id="PF13772">
    <property type="entry name" value="AIG2_2"/>
    <property type="match status" value="1"/>
</dbReference>
<dbReference type="EC" id="4.3.2.9" evidence="1"/>
<keyword evidence="5" id="KW-1185">Reference proteome</keyword>
<reference evidence="4" key="2">
    <citation type="submission" date="2025-08" db="UniProtKB">
        <authorList>
            <consortium name="Ensembl"/>
        </authorList>
    </citation>
    <scope>IDENTIFICATION</scope>
</reference>
<dbReference type="PANTHER" id="PTHR12935:SF0">
    <property type="entry name" value="GAMMA-GLUTAMYLCYCLOTRANSFERASE"/>
    <property type="match status" value="1"/>
</dbReference>
<evidence type="ECO:0000313" key="4">
    <source>
        <dbReference type="Ensembl" id="ENSLACP00000017184.1"/>
    </source>
</evidence>
<protein>
    <recommendedName>
        <fullName evidence="1">gamma-glutamylcyclotransferase</fullName>
        <ecNumber evidence="1">4.3.2.9</ecNumber>
    </recommendedName>
</protein>
<reference evidence="4" key="3">
    <citation type="submission" date="2025-09" db="UniProtKB">
        <authorList>
            <consortium name="Ensembl"/>
        </authorList>
    </citation>
    <scope>IDENTIFICATION</scope>
</reference>
<dbReference type="SUPFAM" id="SSF110857">
    <property type="entry name" value="Gamma-glutamyl cyclotransferase-like"/>
    <property type="match status" value="1"/>
</dbReference>
<evidence type="ECO:0000256" key="1">
    <source>
        <dbReference type="ARBA" id="ARBA00012346"/>
    </source>
</evidence>
<dbReference type="InterPro" id="IPR017939">
    <property type="entry name" value="G-Glutamylcylcotransferase"/>
</dbReference>
<organism evidence="4 5">
    <name type="scientific">Latimeria chalumnae</name>
    <name type="common">Coelacanth</name>
    <dbReference type="NCBI Taxonomy" id="7897"/>
    <lineage>
        <taxon>Eukaryota</taxon>
        <taxon>Metazoa</taxon>
        <taxon>Chordata</taxon>
        <taxon>Craniata</taxon>
        <taxon>Vertebrata</taxon>
        <taxon>Euteleostomi</taxon>
        <taxon>Coelacanthiformes</taxon>
        <taxon>Coelacanthidae</taxon>
        <taxon>Latimeria</taxon>
    </lineage>
</organism>
<dbReference type="CDD" id="cd06661">
    <property type="entry name" value="GGCT_like"/>
    <property type="match status" value="1"/>
</dbReference>
<dbReference type="EMBL" id="AFYH01057947">
    <property type="status" value="NOT_ANNOTATED_CDS"/>
    <property type="molecule type" value="Genomic_DNA"/>
</dbReference>
<feature type="binding site" evidence="3">
    <location>
        <begin position="17"/>
        <end position="22"/>
    </location>
    <ligand>
        <name>substrate</name>
    </ligand>
</feature>
<evidence type="ECO:0000313" key="5">
    <source>
        <dbReference type="Proteomes" id="UP000008672"/>
    </source>
</evidence>
<dbReference type="PANTHER" id="PTHR12935">
    <property type="entry name" value="GAMMA-GLUTAMYLCYCLOTRANSFERASE"/>
    <property type="match status" value="1"/>
</dbReference>
<accession>H3B5L3</accession>
<dbReference type="InterPro" id="IPR013024">
    <property type="entry name" value="GGCT-like"/>
</dbReference>
<dbReference type="OMA" id="VIPVERW"/>
<dbReference type="InParanoid" id="H3B5L3"/>
<evidence type="ECO:0000256" key="3">
    <source>
        <dbReference type="PIRSR" id="PIRSR617939-2"/>
    </source>
</evidence>
<keyword evidence="2" id="KW-0456">Lyase</keyword>
<dbReference type="Ensembl" id="ENSLACT00000017310.1">
    <property type="protein sequence ID" value="ENSLACP00000017184.1"/>
    <property type="gene ID" value="ENSLACG00000015139.1"/>
</dbReference>
<dbReference type="Gene3D" id="3.10.490.10">
    <property type="entry name" value="Gamma-glutamyl cyclotransferase-like"/>
    <property type="match status" value="1"/>
</dbReference>
<reference evidence="5" key="1">
    <citation type="submission" date="2011-08" db="EMBL/GenBank/DDBJ databases">
        <title>The draft genome of Latimeria chalumnae.</title>
        <authorList>
            <person name="Di Palma F."/>
            <person name="Alfoldi J."/>
            <person name="Johnson J."/>
            <person name="Berlin A."/>
            <person name="Gnerre S."/>
            <person name="Jaffe D."/>
            <person name="MacCallum I."/>
            <person name="Young S."/>
            <person name="Walker B.J."/>
            <person name="Lander E."/>
            <person name="Lindblad-Toh K."/>
        </authorList>
    </citation>
    <scope>NUCLEOTIDE SEQUENCE [LARGE SCALE GENOMIC DNA]</scope>
    <source>
        <strain evidence="5">Wild caught</strain>
    </source>
</reference>
<dbReference type="eggNOG" id="KOG4059">
    <property type="taxonomic scope" value="Eukaryota"/>
</dbReference>
<proteinExistence type="predicted"/>
<dbReference type="AlphaFoldDB" id="H3B5L3"/>
<dbReference type="HOGENOM" id="CLU_048475_2_1_1"/>
<evidence type="ECO:0000256" key="2">
    <source>
        <dbReference type="ARBA" id="ARBA00023239"/>
    </source>
</evidence>
<dbReference type="GO" id="GO:0003839">
    <property type="term" value="F:gamma-glutamylcyclotransferase activity"/>
    <property type="evidence" value="ECO:0007669"/>
    <property type="project" value="UniProtKB-EC"/>
</dbReference>
<dbReference type="EMBL" id="AFYH01057946">
    <property type="status" value="NOT_ANNOTATED_CDS"/>
    <property type="molecule type" value="Genomic_DNA"/>
</dbReference>
<dbReference type="Bgee" id="ENSLACG00000015139">
    <property type="expression patterns" value="Expressed in muscle tissue and 6 other cell types or tissues"/>
</dbReference>
<name>H3B5L3_LATCH</name>
<sequence length="178" mass="19668">TPSKMPISDAVREFFFYFSYGSNLLRERLQLRNPSAGFHAAARLQNYRLAFGNHKGRLNTRWHGGVATIVESPGEKVWGVVWKLNVLDLPSLDKSGGARSGAFIPPQVGASISKIHSMVLEMYVAPLPPGNPLLQVICLGAKQDNLPHEYQRKLEAIGTNDFAGPLKVMEEIEATLKQ</sequence>
<dbReference type="Proteomes" id="UP000008672">
    <property type="component" value="Unassembled WGS sequence"/>
</dbReference>
<dbReference type="GeneTree" id="ENSGT00500000044921"/>